<dbReference type="AlphaFoldDB" id="A0A1H1QB20"/>
<gene>
    <name evidence="2" type="ORF">SAMN04489719_1785</name>
</gene>
<keyword evidence="1" id="KW-0472">Membrane</keyword>
<feature type="transmembrane region" description="Helical" evidence="1">
    <location>
        <begin position="12"/>
        <end position="34"/>
    </location>
</feature>
<evidence type="ECO:0000313" key="2">
    <source>
        <dbReference type="EMBL" id="SDS20574.1"/>
    </source>
</evidence>
<protein>
    <submittedName>
        <fullName evidence="2">Uncharacterized protein</fullName>
    </submittedName>
</protein>
<dbReference type="RefSeq" id="WP_157674297.1">
    <property type="nucleotide sequence ID" value="NZ_LT629734.1"/>
</dbReference>
<dbReference type="Proteomes" id="UP000199649">
    <property type="component" value="Chromosome I"/>
</dbReference>
<keyword evidence="3" id="KW-1185">Reference proteome</keyword>
<keyword evidence="1" id="KW-1133">Transmembrane helix</keyword>
<reference evidence="3" key="1">
    <citation type="submission" date="2016-10" db="EMBL/GenBank/DDBJ databases">
        <authorList>
            <person name="Varghese N."/>
            <person name="Submissions S."/>
        </authorList>
    </citation>
    <scope>NUCLEOTIDE SEQUENCE [LARGE SCALE GENOMIC DNA]</scope>
    <source>
        <strain evidence="3">DSM 22965</strain>
    </source>
</reference>
<dbReference type="STRING" id="684552.SAMN04489719_1785"/>
<accession>A0A1H1QB20</accession>
<sequence length="52" mass="5757">MHTWLDSAAADPTWLTVFGGIAVLGGFATAVMLVRQMTPRVRIDRSRVARRT</sequence>
<evidence type="ECO:0000313" key="3">
    <source>
        <dbReference type="Proteomes" id="UP000199649"/>
    </source>
</evidence>
<organism evidence="2 3">
    <name type="scientific">Agrococcus carbonis</name>
    <dbReference type="NCBI Taxonomy" id="684552"/>
    <lineage>
        <taxon>Bacteria</taxon>
        <taxon>Bacillati</taxon>
        <taxon>Actinomycetota</taxon>
        <taxon>Actinomycetes</taxon>
        <taxon>Micrococcales</taxon>
        <taxon>Microbacteriaceae</taxon>
        <taxon>Agrococcus</taxon>
    </lineage>
</organism>
<keyword evidence="1" id="KW-0812">Transmembrane</keyword>
<name>A0A1H1QB20_9MICO</name>
<proteinExistence type="predicted"/>
<dbReference type="EMBL" id="LT629734">
    <property type="protein sequence ID" value="SDS20574.1"/>
    <property type="molecule type" value="Genomic_DNA"/>
</dbReference>
<evidence type="ECO:0000256" key="1">
    <source>
        <dbReference type="SAM" id="Phobius"/>
    </source>
</evidence>